<evidence type="ECO:0000313" key="2">
    <source>
        <dbReference type="EMBL" id="TDQ25548.1"/>
    </source>
</evidence>
<evidence type="ECO:0000313" key="3">
    <source>
        <dbReference type="Proteomes" id="UP000295390"/>
    </source>
</evidence>
<feature type="transmembrane region" description="Helical" evidence="1">
    <location>
        <begin position="106"/>
        <end position="122"/>
    </location>
</feature>
<keyword evidence="1" id="KW-0472">Membrane</keyword>
<feature type="transmembrane region" description="Helical" evidence="1">
    <location>
        <begin position="129"/>
        <end position="149"/>
    </location>
</feature>
<proteinExistence type="predicted"/>
<keyword evidence="2" id="KW-0808">Transferase</keyword>
<feature type="transmembrane region" description="Helical" evidence="1">
    <location>
        <begin position="40"/>
        <end position="64"/>
    </location>
</feature>
<evidence type="ECO:0000256" key="1">
    <source>
        <dbReference type="SAM" id="Phobius"/>
    </source>
</evidence>
<reference evidence="2 3" key="1">
    <citation type="submission" date="2019-03" db="EMBL/GenBank/DDBJ databases">
        <title>Genomic Encyclopedia of Type Strains, Phase III (KMG-III): the genomes of soil and plant-associated and newly described type strains.</title>
        <authorList>
            <person name="Whitman W."/>
        </authorList>
    </citation>
    <scope>NUCLEOTIDE SEQUENCE [LARGE SCALE GENOMIC DNA]</scope>
    <source>
        <strain evidence="2 3">CECT 8283</strain>
    </source>
</reference>
<sequence length="300" mass="34811">MNNTFFSIIQWKKIVYFILILFLFKFCFLCGYSFKTTLSFFDLGLLSISSALLLASGYLISFFYRNQQKKSKISIPLEKVKINSSYLLILGVSVGFILSFKIHKPWYGLIFILCPIAVILYSKNNPIKNFFSGIITSFLKPFAVLSLWWFDFPTNLSPSQWNLFFKLQMVTMLYVLISFLGNISREIIVDIINTNEDNIHNQKTLPILLGRKRAKNIALALSIITWVLIFSIAITFIKNRFIFSTIILLGNIPQLYYIYLLINASDIKNYKFLYTVNQFIFLLALASIPVVGYYFKHVIE</sequence>
<comment type="caution">
    <text evidence="2">The sequence shown here is derived from an EMBL/GenBank/DDBJ whole genome shotgun (WGS) entry which is preliminary data.</text>
</comment>
<keyword evidence="1" id="KW-0812">Transmembrane</keyword>
<feature type="transmembrane region" description="Helical" evidence="1">
    <location>
        <begin position="84"/>
        <end position="100"/>
    </location>
</feature>
<feature type="transmembrane region" description="Helical" evidence="1">
    <location>
        <begin position="217"/>
        <end position="236"/>
    </location>
</feature>
<dbReference type="AlphaFoldDB" id="A0A4R6TFW9"/>
<dbReference type="Gene3D" id="1.20.120.1780">
    <property type="entry name" value="UbiA prenyltransferase"/>
    <property type="match status" value="1"/>
</dbReference>
<name>A0A4R6TFW9_9FLAO</name>
<dbReference type="Proteomes" id="UP000295390">
    <property type="component" value="Unassembled WGS sequence"/>
</dbReference>
<feature type="transmembrane region" description="Helical" evidence="1">
    <location>
        <begin position="242"/>
        <end position="262"/>
    </location>
</feature>
<feature type="transmembrane region" description="Helical" evidence="1">
    <location>
        <begin position="274"/>
        <end position="295"/>
    </location>
</feature>
<keyword evidence="3" id="KW-1185">Reference proteome</keyword>
<dbReference type="GO" id="GO:0016740">
    <property type="term" value="F:transferase activity"/>
    <property type="evidence" value="ECO:0007669"/>
    <property type="project" value="UniProtKB-KW"/>
</dbReference>
<organism evidence="2 3">
    <name type="scientific">Tenacibaculum caenipelagi</name>
    <dbReference type="NCBI Taxonomy" id="1325435"/>
    <lineage>
        <taxon>Bacteria</taxon>
        <taxon>Pseudomonadati</taxon>
        <taxon>Bacteroidota</taxon>
        <taxon>Flavobacteriia</taxon>
        <taxon>Flavobacteriales</taxon>
        <taxon>Flavobacteriaceae</taxon>
        <taxon>Tenacibaculum</taxon>
    </lineage>
</organism>
<gene>
    <name evidence="2" type="ORF">DFQ07_1973</name>
</gene>
<dbReference type="OrthoDB" id="1188446at2"/>
<dbReference type="RefSeq" id="WP_133536232.1">
    <property type="nucleotide sequence ID" value="NZ_SNYH01000004.1"/>
</dbReference>
<feature type="transmembrane region" description="Helical" evidence="1">
    <location>
        <begin position="161"/>
        <end position="181"/>
    </location>
</feature>
<accession>A0A4R6TFW9</accession>
<feature type="transmembrane region" description="Helical" evidence="1">
    <location>
        <begin position="14"/>
        <end position="34"/>
    </location>
</feature>
<keyword evidence="1" id="KW-1133">Transmembrane helix</keyword>
<dbReference type="EMBL" id="SNYH01000004">
    <property type="protein sequence ID" value="TDQ25548.1"/>
    <property type="molecule type" value="Genomic_DNA"/>
</dbReference>
<protein>
    <submittedName>
        <fullName evidence="2">4-hydroxybenzoate polyprenyltransferase</fullName>
    </submittedName>
</protein>